<dbReference type="AlphaFoldDB" id="A0A4Y7TKV2"/>
<reference evidence="2 3" key="1">
    <citation type="journal article" date="2019" name="Nat. Ecol. Evol.">
        <title>Megaphylogeny resolves global patterns of mushroom evolution.</title>
        <authorList>
            <person name="Varga T."/>
            <person name="Krizsan K."/>
            <person name="Foldi C."/>
            <person name="Dima B."/>
            <person name="Sanchez-Garcia M."/>
            <person name="Sanchez-Ramirez S."/>
            <person name="Szollosi G.J."/>
            <person name="Szarkandi J.G."/>
            <person name="Papp V."/>
            <person name="Albert L."/>
            <person name="Andreopoulos W."/>
            <person name="Angelini C."/>
            <person name="Antonin V."/>
            <person name="Barry K.W."/>
            <person name="Bougher N.L."/>
            <person name="Buchanan P."/>
            <person name="Buyck B."/>
            <person name="Bense V."/>
            <person name="Catcheside P."/>
            <person name="Chovatia M."/>
            <person name="Cooper J."/>
            <person name="Damon W."/>
            <person name="Desjardin D."/>
            <person name="Finy P."/>
            <person name="Geml J."/>
            <person name="Haridas S."/>
            <person name="Hughes K."/>
            <person name="Justo A."/>
            <person name="Karasinski D."/>
            <person name="Kautmanova I."/>
            <person name="Kiss B."/>
            <person name="Kocsube S."/>
            <person name="Kotiranta H."/>
            <person name="LaButti K.M."/>
            <person name="Lechner B.E."/>
            <person name="Liimatainen K."/>
            <person name="Lipzen A."/>
            <person name="Lukacs Z."/>
            <person name="Mihaltcheva S."/>
            <person name="Morgado L.N."/>
            <person name="Niskanen T."/>
            <person name="Noordeloos M.E."/>
            <person name="Ohm R.A."/>
            <person name="Ortiz-Santana B."/>
            <person name="Ovrebo C."/>
            <person name="Racz N."/>
            <person name="Riley R."/>
            <person name="Savchenko A."/>
            <person name="Shiryaev A."/>
            <person name="Soop K."/>
            <person name="Spirin V."/>
            <person name="Szebenyi C."/>
            <person name="Tomsovsky M."/>
            <person name="Tulloss R.E."/>
            <person name="Uehling J."/>
            <person name="Grigoriev I.V."/>
            <person name="Vagvolgyi C."/>
            <person name="Papp T."/>
            <person name="Martin F.M."/>
            <person name="Miettinen O."/>
            <person name="Hibbett D.S."/>
            <person name="Nagy L.G."/>
        </authorList>
    </citation>
    <scope>NUCLEOTIDE SEQUENCE [LARGE SCALE GENOMIC DNA]</scope>
    <source>
        <strain evidence="2 3">FP101781</strain>
    </source>
</reference>
<organism evidence="2 3">
    <name type="scientific">Coprinellus micaceus</name>
    <name type="common">Glistening ink-cap mushroom</name>
    <name type="synonym">Coprinus micaceus</name>
    <dbReference type="NCBI Taxonomy" id="71717"/>
    <lineage>
        <taxon>Eukaryota</taxon>
        <taxon>Fungi</taxon>
        <taxon>Dikarya</taxon>
        <taxon>Basidiomycota</taxon>
        <taxon>Agaricomycotina</taxon>
        <taxon>Agaricomycetes</taxon>
        <taxon>Agaricomycetidae</taxon>
        <taxon>Agaricales</taxon>
        <taxon>Agaricineae</taxon>
        <taxon>Psathyrellaceae</taxon>
        <taxon>Coprinellus</taxon>
    </lineage>
</organism>
<evidence type="ECO:0000313" key="3">
    <source>
        <dbReference type="Proteomes" id="UP000298030"/>
    </source>
</evidence>
<evidence type="ECO:0000313" key="2">
    <source>
        <dbReference type="EMBL" id="TEB34591.1"/>
    </source>
</evidence>
<feature type="compositionally biased region" description="Basic residues" evidence="1">
    <location>
        <begin position="91"/>
        <end position="104"/>
    </location>
</feature>
<dbReference type="Proteomes" id="UP000298030">
    <property type="component" value="Unassembled WGS sequence"/>
</dbReference>
<sequence length="104" mass="10576">MGVSEAEPEPATADEDFGFPLKTKKKKKGKKGADIEGPSGAATPVPGAVGTGGDLGINVQEMLGDLLGGDAEQAATPTAEKEDDDWGLPVKTKKKKAKGGGKKK</sequence>
<feature type="compositionally biased region" description="Acidic residues" evidence="1">
    <location>
        <begin position="1"/>
        <end position="17"/>
    </location>
</feature>
<protein>
    <submittedName>
        <fullName evidence="2">Uncharacterized protein</fullName>
    </submittedName>
</protein>
<name>A0A4Y7TKV2_COPMI</name>
<dbReference type="EMBL" id="QPFP01000009">
    <property type="protein sequence ID" value="TEB34591.1"/>
    <property type="molecule type" value="Genomic_DNA"/>
</dbReference>
<proteinExistence type="predicted"/>
<feature type="region of interest" description="Disordered" evidence="1">
    <location>
        <begin position="1"/>
        <end position="53"/>
    </location>
</feature>
<comment type="caution">
    <text evidence="2">The sequence shown here is derived from an EMBL/GenBank/DDBJ whole genome shotgun (WGS) entry which is preliminary data.</text>
</comment>
<accession>A0A4Y7TKV2</accession>
<feature type="region of interest" description="Disordered" evidence="1">
    <location>
        <begin position="68"/>
        <end position="104"/>
    </location>
</feature>
<gene>
    <name evidence="2" type="ORF">FA13DRAFT_1490066</name>
</gene>
<evidence type="ECO:0000256" key="1">
    <source>
        <dbReference type="SAM" id="MobiDB-lite"/>
    </source>
</evidence>
<keyword evidence="3" id="KW-1185">Reference proteome</keyword>